<dbReference type="InterPro" id="IPR015943">
    <property type="entry name" value="WD40/YVTN_repeat-like_dom_sf"/>
</dbReference>
<evidence type="ECO:0000313" key="5">
    <source>
        <dbReference type="Proteomes" id="UP000256690"/>
    </source>
</evidence>
<evidence type="ECO:0000256" key="1">
    <source>
        <dbReference type="ARBA" id="ARBA00009890"/>
    </source>
</evidence>
<keyword evidence="2" id="KW-0853">WD repeat</keyword>
<sequence>MAYNRKNNLLLGNLVTNELHELPDHCIQRPKDSVVNDARLFMSVTAVQWFEDTLYTASYDHTVKLWDTARGRPACYRNLKHDSKVVVMARSNFTENLLATGTHTIGYWDTDQAHYTALELPRPRSRKAVDIKLVPTSIAWGSTYAIKDYLLAGMSEREDGVAQHGLLAAYRVRESSIIPESFSPSSQNVFDITWHPVLPMFAIACTAGQQACRGTQSTVNLYEPLSRKTRVMELECPALDMNEVLFCPWNTNYISASCTDGITYVWDRRNPDEILHRLRHGDPLNQLDEELDRELADTGVSMQLWGTASDHFYTGASDGMVKKWNILRAPEDVHVEDVACLEEGIMCGATSPDRTNLLVGDVSGGVHLLSNSPFMPDQSATFTFREGPNTMDESDSDSGVKAARELMASGQIERHPLYGPGKGPCYKGPFAVWARPAGTQSEQIAVTGLEPRYEIRQLGGMAPKHRKGLTATARKEVEGHILLAQIRNKKRSGNKRRNPGTIVKTDGNFIDLCNEPDEEHNPARKTPSKRKHMRPGMGIPIISKIEPGVIDLTGDSDTECSASLSSSVTYHGKPHVLEDEASSSEDDFWFPDSGTIDPNFAE</sequence>
<dbReference type="GO" id="GO:0031931">
    <property type="term" value="C:TORC1 complex"/>
    <property type="evidence" value="ECO:0007669"/>
    <property type="project" value="InterPro"/>
</dbReference>
<dbReference type="Pfam" id="PF00400">
    <property type="entry name" value="WD40"/>
    <property type="match status" value="1"/>
</dbReference>
<dbReference type="PANTHER" id="PTHR19842:SF2">
    <property type="entry name" value="WD REPEAT PROTEIN (AFU_ORTHOLOGUE AFUA_5G04300)"/>
    <property type="match status" value="1"/>
</dbReference>
<keyword evidence="5" id="KW-1185">Reference proteome</keyword>
<dbReference type="Gene3D" id="2.130.10.10">
    <property type="entry name" value="YVTN repeat-like/Quinoprotein amine dehydrogenase"/>
    <property type="match status" value="1"/>
</dbReference>
<dbReference type="InterPro" id="IPR036322">
    <property type="entry name" value="WD40_repeat_dom_sf"/>
</dbReference>
<dbReference type="FunFam" id="2.130.10.10:FF:000969">
    <property type="entry name" value="WD repeat protein"/>
    <property type="match status" value="1"/>
</dbReference>
<dbReference type="GeneID" id="38110900"/>
<dbReference type="PANTHER" id="PTHR19842">
    <property type="entry name" value="G BETA-LIKE PROTEIN GBL"/>
    <property type="match status" value="1"/>
</dbReference>
<evidence type="ECO:0008006" key="6">
    <source>
        <dbReference type="Google" id="ProtNLM"/>
    </source>
</evidence>
<dbReference type="PROSITE" id="PS50082">
    <property type="entry name" value="WD_REPEATS_2"/>
    <property type="match status" value="1"/>
</dbReference>
<dbReference type="SMART" id="SM00320">
    <property type="entry name" value="WD40"/>
    <property type="match status" value="5"/>
</dbReference>
<dbReference type="AlphaFoldDB" id="A0A3D8T5C4"/>
<feature type="region of interest" description="Disordered" evidence="3">
    <location>
        <begin position="578"/>
        <end position="602"/>
    </location>
</feature>
<comment type="caution">
    <text evidence="4">The sequence shown here is derived from an EMBL/GenBank/DDBJ whole genome shotgun (WGS) entry which is preliminary data.</text>
</comment>
<dbReference type="GO" id="GO:0032956">
    <property type="term" value="P:regulation of actin cytoskeleton organization"/>
    <property type="evidence" value="ECO:0007669"/>
    <property type="project" value="TreeGrafter"/>
</dbReference>
<dbReference type="STRING" id="1810919.A0A3D8T5C4"/>
<dbReference type="EMBL" id="PVWQ01000001">
    <property type="protein sequence ID" value="RDW93208.1"/>
    <property type="molecule type" value="Genomic_DNA"/>
</dbReference>
<dbReference type="InterPro" id="IPR037588">
    <property type="entry name" value="MLST8"/>
</dbReference>
<dbReference type="SUPFAM" id="SSF50978">
    <property type="entry name" value="WD40 repeat-like"/>
    <property type="match status" value="1"/>
</dbReference>
<comment type="similarity">
    <text evidence="1">Belongs to the WD repeat LST8 family.</text>
</comment>
<feature type="region of interest" description="Disordered" evidence="3">
    <location>
        <begin position="514"/>
        <end position="536"/>
    </location>
</feature>
<gene>
    <name evidence="4" type="ORF">DSM5745_00530</name>
</gene>
<evidence type="ECO:0000313" key="4">
    <source>
        <dbReference type="EMBL" id="RDW93208.1"/>
    </source>
</evidence>
<protein>
    <recommendedName>
        <fullName evidence="6">WD repeat protein</fullName>
    </recommendedName>
</protein>
<reference evidence="4 5" key="1">
    <citation type="journal article" date="2018" name="IMA Fungus">
        <title>IMA Genome-F 9: Draft genome sequence of Annulohypoxylon stygium, Aspergillus mulundensis, Berkeleyomyces basicola (syn. Thielaviopsis basicola), Ceratocystis smalleyi, two Cercospora beticola strains, Coleophoma cylindrospora, Fusarium fracticaudum, Phialophora cf. hyalina, and Morchella septimelata.</title>
        <authorList>
            <person name="Wingfield B.D."/>
            <person name="Bills G.F."/>
            <person name="Dong Y."/>
            <person name="Huang W."/>
            <person name="Nel W.J."/>
            <person name="Swalarsk-Parry B.S."/>
            <person name="Vaghefi N."/>
            <person name="Wilken P.M."/>
            <person name="An Z."/>
            <person name="de Beer Z.W."/>
            <person name="De Vos L."/>
            <person name="Chen L."/>
            <person name="Duong T.A."/>
            <person name="Gao Y."/>
            <person name="Hammerbacher A."/>
            <person name="Kikkert J.R."/>
            <person name="Li Y."/>
            <person name="Li H."/>
            <person name="Li K."/>
            <person name="Li Q."/>
            <person name="Liu X."/>
            <person name="Ma X."/>
            <person name="Naidoo K."/>
            <person name="Pethybridge S.J."/>
            <person name="Sun J."/>
            <person name="Steenkamp E.T."/>
            <person name="van der Nest M.A."/>
            <person name="van Wyk S."/>
            <person name="Wingfield M.J."/>
            <person name="Xiong C."/>
            <person name="Yue Q."/>
            <person name="Zhang X."/>
        </authorList>
    </citation>
    <scope>NUCLEOTIDE SEQUENCE [LARGE SCALE GENOMIC DNA]</scope>
    <source>
        <strain evidence="4 5">DSM 5745</strain>
    </source>
</reference>
<proteinExistence type="inferred from homology"/>
<evidence type="ECO:0000256" key="2">
    <source>
        <dbReference type="PROSITE-ProRule" id="PRU00221"/>
    </source>
</evidence>
<feature type="repeat" description="WD" evidence="2">
    <location>
        <begin position="44"/>
        <end position="67"/>
    </location>
</feature>
<dbReference type="RefSeq" id="XP_026608391.1">
    <property type="nucleotide sequence ID" value="XM_026742546.1"/>
</dbReference>
<dbReference type="GO" id="GO:0031932">
    <property type="term" value="C:TORC2 complex"/>
    <property type="evidence" value="ECO:0007669"/>
    <property type="project" value="InterPro"/>
</dbReference>
<name>A0A3D8T5C4_9EURO</name>
<dbReference type="Proteomes" id="UP000256690">
    <property type="component" value="Unassembled WGS sequence"/>
</dbReference>
<dbReference type="OrthoDB" id="10248252at2759"/>
<feature type="compositionally biased region" description="Acidic residues" evidence="3">
    <location>
        <begin position="579"/>
        <end position="589"/>
    </location>
</feature>
<organism evidence="4 5">
    <name type="scientific">Aspergillus mulundensis</name>
    <dbReference type="NCBI Taxonomy" id="1810919"/>
    <lineage>
        <taxon>Eukaryota</taxon>
        <taxon>Fungi</taxon>
        <taxon>Dikarya</taxon>
        <taxon>Ascomycota</taxon>
        <taxon>Pezizomycotina</taxon>
        <taxon>Eurotiomycetes</taxon>
        <taxon>Eurotiomycetidae</taxon>
        <taxon>Eurotiales</taxon>
        <taxon>Aspergillaceae</taxon>
        <taxon>Aspergillus</taxon>
        <taxon>Aspergillus subgen. Nidulantes</taxon>
    </lineage>
</organism>
<accession>A0A3D8T5C4</accession>
<dbReference type="GO" id="GO:0031929">
    <property type="term" value="P:TOR signaling"/>
    <property type="evidence" value="ECO:0007669"/>
    <property type="project" value="InterPro"/>
</dbReference>
<evidence type="ECO:0000256" key="3">
    <source>
        <dbReference type="SAM" id="MobiDB-lite"/>
    </source>
</evidence>
<dbReference type="InterPro" id="IPR001680">
    <property type="entry name" value="WD40_rpt"/>
</dbReference>